<dbReference type="AlphaFoldDB" id="A0A0C9SS26"/>
<accession>A0A0C9SS26</accession>
<feature type="non-terminal residue" evidence="1">
    <location>
        <position position="1"/>
    </location>
</feature>
<evidence type="ECO:0000313" key="1">
    <source>
        <dbReference type="EMBL" id="KIJ10924.1"/>
    </source>
</evidence>
<proteinExistence type="predicted"/>
<dbReference type="Proteomes" id="UP000053647">
    <property type="component" value="Unassembled WGS sequence"/>
</dbReference>
<organism evidence="1 2">
    <name type="scientific">Paxillus involutus ATCC 200175</name>
    <dbReference type="NCBI Taxonomy" id="664439"/>
    <lineage>
        <taxon>Eukaryota</taxon>
        <taxon>Fungi</taxon>
        <taxon>Dikarya</taxon>
        <taxon>Basidiomycota</taxon>
        <taxon>Agaricomycotina</taxon>
        <taxon>Agaricomycetes</taxon>
        <taxon>Agaricomycetidae</taxon>
        <taxon>Boletales</taxon>
        <taxon>Paxilineae</taxon>
        <taxon>Paxillaceae</taxon>
        <taxon>Paxillus</taxon>
    </lineage>
</organism>
<protein>
    <submittedName>
        <fullName evidence="1">Uncharacterized protein</fullName>
    </submittedName>
</protein>
<sequence length="128" mass="14673">LFLGHEWLRYHNPAIDWQAGSLKFSRCPKQCRWSYLPLEPEDEENPEVVEGFPSGNVEDGDRVFALDFYGYRTASDQYTIRAHTTTAQQLAAEASKRKGDVSFDNVVPPSYRDFSDVFSKESFDSLPE</sequence>
<name>A0A0C9SS26_PAXIN</name>
<dbReference type="EMBL" id="KN819392">
    <property type="protein sequence ID" value="KIJ10924.1"/>
    <property type="molecule type" value="Genomic_DNA"/>
</dbReference>
<dbReference type="OrthoDB" id="2729552at2759"/>
<dbReference type="HOGENOM" id="CLU_1876685_0_0_1"/>
<feature type="non-terminal residue" evidence="1">
    <location>
        <position position="128"/>
    </location>
</feature>
<evidence type="ECO:0000313" key="2">
    <source>
        <dbReference type="Proteomes" id="UP000053647"/>
    </source>
</evidence>
<keyword evidence="2" id="KW-1185">Reference proteome</keyword>
<gene>
    <name evidence="1" type="ORF">PAXINDRAFT_37544</name>
</gene>
<reference evidence="2" key="2">
    <citation type="submission" date="2015-01" db="EMBL/GenBank/DDBJ databases">
        <title>Evolutionary Origins and Diversification of the Mycorrhizal Mutualists.</title>
        <authorList>
            <consortium name="DOE Joint Genome Institute"/>
            <consortium name="Mycorrhizal Genomics Consortium"/>
            <person name="Kohler A."/>
            <person name="Kuo A."/>
            <person name="Nagy L.G."/>
            <person name="Floudas D."/>
            <person name="Copeland A."/>
            <person name="Barry K.W."/>
            <person name="Cichocki N."/>
            <person name="Veneault-Fourrey C."/>
            <person name="LaButti K."/>
            <person name="Lindquist E.A."/>
            <person name="Lipzen A."/>
            <person name="Lundell T."/>
            <person name="Morin E."/>
            <person name="Murat C."/>
            <person name="Riley R."/>
            <person name="Ohm R."/>
            <person name="Sun H."/>
            <person name="Tunlid A."/>
            <person name="Henrissat B."/>
            <person name="Grigoriev I.V."/>
            <person name="Hibbett D.S."/>
            <person name="Martin F."/>
        </authorList>
    </citation>
    <scope>NUCLEOTIDE SEQUENCE [LARGE SCALE GENOMIC DNA]</scope>
    <source>
        <strain evidence="2">ATCC 200175</strain>
    </source>
</reference>
<reference evidence="1 2" key="1">
    <citation type="submission" date="2014-06" db="EMBL/GenBank/DDBJ databases">
        <authorList>
            <consortium name="DOE Joint Genome Institute"/>
            <person name="Kuo A."/>
            <person name="Kohler A."/>
            <person name="Nagy L.G."/>
            <person name="Floudas D."/>
            <person name="Copeland A."/>
            <person name="Barry K.W."/>
            <person name="Cichocki N."/>
            <person name="Veneault-Fourrey C."/>
            <person name="LaButti K."/>
            <person name="Lindquist E.A."/>
            <person name="Lipzen A."/>
            <person name="Lundell T."/>
            <person name="Morin E."/>
            <person name="Murat C."/>
            <person name="Sun H."/>
            <person name="Tunlid A."/>
            <person name="Henrissat B."/>
            <person name="Grigoriev I.V."/>
            <person name="Hibbett D.S."/>
            <person name="Martin F."/>
            <person name="Nordberg H.P."/>
            <person name="Cantor M.N."/>
            <person name="Hua S.X."/>
        </authorList>
    </citation>
    <scope>NUCLEOTIDE SEQUENCE [LARGE SCALE GENOMIC DNA]</scope>
    <source>
        <strain evidence="1 2">ATCC 200175</strain>
    </source>
</reference>